<evidence type="ECO:0000313" key="6">
    <source>
        <dbReference type="Proteomes" id="UP000664495"/>
    </source>
</evidence>
<name>A0ABS3HJ61_9ENTE</name>
<dbReference type="Gene3D" id="1.10.10.10">
    <property type="entry name" value="Winged helix-like DNA-binding domain superfamily/Winged helix DNA-binding domain"/>
    <property type="match status" value="1"/>
</dbReference>
<keyword evidence="2" id="KW-0238">DNA-binding</keyword>
<dbReference type="Pfam" id="PF00392">
    <property type="entry name" value="GntR"/>
    <property type="match status" value="1"/>
</dbReference>
<dbReference type="Proteomes" id="UP000664495">
    <property type="component" value="Unassembled WGS sequence"/>
</dbReference>
<dbReference type="InterPro" id="IPR036388">
    <property type="entry name" value="WH-like_DNA-bd_sf"/>
</dbReference>
<accession>A0ABS3HJ61</accession>
<dbReference type="InterPro" id="IPR028978">
    <property type="entry name" value="Chorismate_lyase_/UTRA_dom_sf"/>
</dbReference>
<organism evidence="5 6">
    <name type="scientific">Candidatus Enterococcus murrayae</name>
    <dbReference type="NCBI Taxonomy" id="2815321"/>
    <lineage>
        <taxon>Bacteria</taxon>
        <taxon>Bacillati</taxon>
        <taxon>Bacillota</taxon>
        <taxon>Bacilli</taxon>
        <taxon>Lactobacillales</taxon>
        <taxon>Enterococcaceae</taxon>
        <taxon>Enterococcus</taxon>
    </lineage>
</organism>
<dbReference type="PROSITE" id="PS50949">
    <property type="entry name" value="HTH_GNTR"/>
    <property type="match status" value="1"/>
</dbReference>
<dbReference type="InterPro" id="IPR011663">
    <property type="entry name" value="UTRA"/>
</dbReference>
<evidence type="ECO:0000256" key="3">
    <source>
        <dbReference type="ARBA" id="ARBA00023163"/>
    </source>
</evidence>
<evidence type="ECO:0000256" key="2">
    <source>
        <dbReference type="ARBA" id="ARBA00023125"/>
    </source>
</evidence>
<evidence type="ECO:0000256" key="1">
    <source>
        <dbReference type="ARBA" id="ARBA00023015"/>
    </source>
</evidence>
<dbReference type="EMBL" id="JAFLVR010000027">
    <property type="protein sequence ID" value="MBO0452954.1"/>
    <property type="molecule type" value="Genomic_DNA"/>
</dbReference>
<comment type="caution">
    <text evidence="5">The sequence shown here is derived from an EMBL/GenBank/DDBJ whole genome shotgun (WGS) entry which is preliminary data.</text>
</comment>
<keyword evidence="6" id="KW-1185">Reference proteome</keyword>
<sequence>MKKYIHISNDIKNKIVDGTFKANDKLPSEKELGVEYDASKMTVKQALDILVAEGLIIKRRGAGTFIKDLSTTELKRVSLTNQFRGKTAEHPQNEVTSKVLNFSVIQPDEKIQDKLNICEDDFVYFIYRVRYVDGIPNAIEETYMPINLIMNLKLKHVKQSIYDYIESELGLVIQSAHRIITVRGATEAEAAELQMQPHEPVGIAEQVGYLSSGAAFEYSTTTHHYNHFKAELVLTK</sequence>
<protein>
    <submittedName>
        <fullName evidence="5">GntR family transcriptional regulator</fullName>
    </submittedName>
</protein>
<dbReference type="SUPFAM" id="SSF64288">
    <property type="entry name" value="Chorismate lyase-like"/>
    <property type="match status" value="1"/>
</dbReference>
<dbReference type="RefSeq" id="WP_207108728.1">
    <property type="nucleotide sequence ID" value="NZ_JAFLVR010000027.1"/>
</dbReference>
<dbReference type="SMART" id="SM00345">
    <property type="entry name" value="HTH_GNTR"/>
    <property type="match status" value="1"/>
</dbReference>
<dbReference type="PANTHER" id="PTHR44846">
    <property type="entry name" value="MANNOSYL-D-GLYCERATE TRANSPORT/METABOLISM SYSTEM REPRESSOR MNGR-RELATED"/>
    <property type="match status" value="1"/>
</dbReference>
<dbReference type="InterPro" id="IPR036390">
    <property type="entry name" value="WH_DNA-bd_sf"/>
</dbReference>
<feature type="domain" description="HTH gntR-type" evidence="4">
    <location>
        <begin position="1"/>
        <end position="69"/>
    </location>
</feature>
<dbReference type="InterPro" id="IPR050679">
    <property type="entry name" value="Bact_HTH_transcr_reg"/>
</dbReference>
<reference evidence="5 6" key="1">
    <citation type="submission" date="2021-03" db="EMBL/GenBank/DDBJ databases">
        <title>Enterococcal diversity collection.</title>
        <authorList>
            <person name="Gilmore M.S."/>
            <person name="Schwartzman J."/>
            <person name="Van Tyne D."/>
            <person name="Martin M."/>
            <person name="Earl A.M."/>
            <person name="Manson A.L."/>
            <person name="Straub T."/>
            <person name="Salamzade R."/>
            <person name="Saavedra J."/>
            <person name="Lebreton F."/>
            <person name="Prichula J."/>
            <person name="Schaufler K."/>
            <person name="Gaca A."/>
            <person name="Sgardioli B."/>
            <person name="Wagenaar J."/>
            <person name="Strong T."/>
        </authorList>
    </citation>
    <scope>NUCLEOTIDE SEQUENCE [LARGE SCALE GENOMIC DNA]</scope>
    <source>
        <strain evidence="5 6">MJM16</strain>
    </source>
</reference>
<evidence type="ECO:0000259" key="4">
    <source>
        <dbReference type="PROSITE" id="PS50949"/>
    </source>
</evidence>
<proteinExistence type="predicted"/>
<dbReference type="SMART" id="SM00866">
    <property type="entry name" value="UTRA"/>
    <property type="match status" value="1"/>
</dbReference>
<dbReference type="Pfam" id="PF07702">
    <property type="entry name" value="UTRA"/>
    <property type="match status" value="1"/>
</dbReference>
<dbReference type="InterPro" id="IPR000524">
    <property type="entry name" value="Tscrpt_reg_HTH_GntR"/>
</dbReference>
<dbReference type="Gene3D" id="3.40.1410.10">
    <property type="entry name" value="Chorismate lyase-like"/>
    <property type="match status" value="1"/>
</dbReference>
<dbReference type="SUPFAM" id="SSF46785">
    <property type="entry name" value="Winged helix' DNA-binding domain"/>
    <property type="match status" value="1"/>
</dbReference>
<keyword evidence="1" id="KW-0805">Transcription regulation</keyword>
<gene>
    <name evidence="5" type="ORF">JZO85_11770</name>
</gene>
<dbReference type="PANTHER" id="PTHR44846:SF5">
    <property type="entry name" value="HTH-TYPE TRANSCRIPTIONAL REGULATOR GMUR"/>
    <property type="match status" value="1"/>
</dbReference>
<evidence type="ECO:0000313" key="5">
    <source>
        <dbReference type="EMBL" id="MBO0452954.1"/>
    </source>
</evidence>
<dbReference type="CDD" id="cd07377">
    <property type="entry name" value="WHTH_GntR"/>
    <property type="match status" value="1"/>
</dbReference>
<keyword evidence="3" id="KW-0804">Transcription</keyword>
<dbReference type="PRINTS" id="PR00035">
    <property type="entry name" value="HTHGNTR"/>
</dbReference>